<evidence type="ECO:0000313" key="2">
    <source>
        <dbReference type="Proteomes" id="UP000634136"/>
    </source>
</evidence>
<sequence length="185" mass="20717">MDEQVGIQLEEWQNALTKVGRENIGERGLVGINAMNILGSKASSIMEELVGIQPQLEELEMLMDLDNSDDAIRVINLVGRELLDFDDNWMSSTEGDEEVLSNQDLPLSQEIGKQLLACGISKEHTKSIEADEYPTAKCIVALDEIDGISDNSYVKALEKFKDPYWREAFLTMSHKGKKAWLNSLV</sequence>
<dbReference type="GO" id="GO:0003677">
    <property type="term" value="F:DNA binding"/>
    <property type="evidence" value="ECO:0007669"/>
    <property type="project" value="UniProtKB-KW"/>
</dbReference>
<protein>
    <submittedName>
        <fullName evidence="1">Myb/SANT-like DNA-binding domain protein</fullName>
    </submittedName>
</protein>
<accession>A0A835CIJ1</accession>
<dbReference type="InterPro" id="IPR045026">
    <property type="entry name" value="LIMYB"/>
</dbReference>
<organism evidence="1 2">
    <name type="scientific">Senna tora</name>
    <dbReference type="NCBI Taxonomy" id="362788"/>
    <lineage>
        <taxon>Eukaryota</taxon>
        <taxon>Viridiplantae</taxon>
        <taxon>Streptophyta</taxon>
        <taxon>Embryophyta</taxon>
        <taxon>Tracheophyta</taxon>
        <taxon>Spermatophyta</taxon>
        <taxon>Magnoliopsida</taxon>
        <taxon>eudicotyledons</taxon>
        <taxon>Gunneridae</taxon>
        <taxon>Pentapetalae</taxon>
        <taxon>rosids</taxon>
        <taxon>fabids</taxon>
        <taxon>Fabales</taxon>
        <taxon>Fabaceae</taxon>
        <taxon>Caesalpinioideae</taxon>
        <taxon>Cassia clade</taxon>
        <taxon>Senna</taxon>
    </lineage>
</organism>
<gene>
    <name evidence="1" type="ORF">G2W53_002720</name>
</gene>
<dbReference type="AlphaFoldDB" id="A0A835CIJ1"/>
<keyword evidence="1" id="KW-0238">DNA-binding</keyword>
<proteinExistence type="predicted"/>
<dbReference type="EMBL" id="JAAIUW010000002">
    <property type="protein sequence ID" value="KAF7840422.1"/>
    <property type="molecule type" value="Genomic_DNA"/>
</dbReference>
<dbReference type="OrthoDB" id="694710at2759"/>
<dbReference type="PANTHER" id="PTHR47584">
    <property type="match status" value="1"/>
</dbReference>
<comment type="caution">
    <text evidence="1">The sequence shown here is derived from an EMBL/GenBank/DDBJ whole genome shotgun (WGS) entry which is preliminary data.</text>
</comment>
<keyword evidence="2" id="KW-1185">Reference proteome</keyword>
<reference evidence="1" key="1">
    <citation type="submission" date="2020-09" db="EMBL/GenBank/DDBJ databases">
        <title>Genome-Enabled Discovery of Anthraquinone Biosynthesis in Senna tora.</title>
        <authorList>
            <person name="Kang S.-H."/>
            <person name="Pandey R.P."/>
            <person name="Lee C.-M."/>
            <person name="Sim J.-S."/>
            <person name="Jeong J.-T."/>
            <person name="Choi B.-S."/>
            <person name="Jung M."/>
            <person name="Ginzburg D."/>
            <person name="Zhao K."/>
            <person name="Won S.Y."/>
            <person name="Oh T.-J."/>
            <person name="Yu Y."/>
            <person name="Kim N.-H."/>
            <person name="Lee O.R."/>
            <person name="Lee T.-H."/>
            <person name="Bashyal P."/>
            <person name="Kim T.-S."/>
            <person name="Lee W.-H."/>
            <person name="Kawkins C."/>
            <person name="Kim C.-K."/>
            <person name="Kim J.S."/>
            <person name="Ahn B.O."/>
            <person name="Rhee S.Y."/>
            <person name="Sohng J.K."/>
        </authorList>
    </citation>
    <scope>NUCLEOTIDE SEQUENCE</scope>
    <source>
        <tissue evidence="1">Leaf</tissue>
    </source>
</reference>
<dbReference type="Proteomes" id="UP000634136">
    <property type="component" value="Unassembled WGS sequence"/>
</dbReference>
<evidence type="ECO:0000313" key="1">
    <source>
        <dbReference type="EMBL" id="KAF7840422.1"/>
    </source>
</evidence>
<name>A0A835CIJ1_9FABA</name>
<dbReference type="PANTHER" id="PTHR47584:SF14">
    <property type="entry name" value="L10-INTERACTING MYB DOMAIN-CONTAINING PROTEIN-LIKE"/>
    <property type="match status" value="1"/>
</dbReference>